<organism evidence="4 6">
    <name type="scientific">Aerococcus sanguinicola</name>
    <dbReference type="NCBI Taxonomy" id="119206"/>
    <lineage>
        <taxon>Bacteria</taxon>
        <taxon>Bacillati</taxon>
        <taxon>Bacillota</taxon>
        <taxon>Bacilli</taxon>
        <taxon>Lactobacillales</taxon>
        <taxon>Aerococcaceae</taxon>
        <taxon>Aerococcus</taxon>
    </lineage>
</organism>
<reference evidence="4 6" key="1">
    <citation type="journal article" date="2016" name="Genome Announc.">
        <title>Complete Genome Sequences of Aerococcus christensenii CCUG 28831T, Aerococcus sanguinicola CCUG 43001T, Aerococcus urinae CCUG 36881T, Aerococcus urinaeequi CCUG 28094T, Aerococcus urinaehominis CCUG 42038 BT, and Aerococcus viridans CCUG 4311T.</title>
        <authorList>
            <person name="Carkaci D."/>
            <person name="Dargis R."/>
            <person name="Nielsen X.C."/>
            <person name="Skovgaard O."/>
            <person name="Fuursted K."/>
            <person name="Christensen J.J."/>
        </authorList>
    </citation>
    <scope>NUCLEOTIDE SEQUENCE [LARGE SCALE GENOMIC DNA]</scope>
    <source>
        <strain evidence="4 6">CCUG43001</strain>
    </source>
</reference>
<evidence type="ECO:0000313" key="5">
    <source>
        <dbReference type="EMBL" id="PKZ23326.1"/>
    </source>
</evidence>
<dbReference type="EMBL" id="PKGY01000001">
    <property type="protein sequence ID" value="PKZ23326.1"/>
    <property type="molecule type" value="Genomic_DNA"/>
</dbReference>
<evidence type="ECO:0000256" key="1">
    <source>
        <dbReference type="ARBA" id="ARBA00010148"/>
    </source>
</evidence>
<dbReference type="GO" id="GO:0046961">
    <property type="term" value="F:proton-transporting ATPase activity, rotational mechanism"/>
    <property type="evidence" value="ECO:0007669"/>
    <property type="project" value="InterPro"/>
</dbReference>
<dbReference type="RefSeq" id="WP_067975922.1">
    <property type="nucleotide sequence ID" value="NZ_CAJHKM010000002.1"/>
</dbReference>
<evidence type="ECO:0000313" key="6">
    <source>
        <dbReference type="Proteomes" id="UP000069912"/>
    </source>
</evidence>
<dbReference type="Proteomes" id="UP000234239">
    <property type="component" value="Unassembled WGS sequence"/>
</dbReference>
<evidence type="ECO:0000256" key="3">
    <source>
        <dbReference type="ARBA" id="ARBA00023065"/>
    </source>
</evidence>
<reference evidence="5 7" key="3">
    <citation type="submission" date="2017-12" db="EMBL/GenBank/DDBJ databases">
        <title>Phylogenetic diversity of female urinary microbiome.</title>
        <authorList>
            <person name="Thomas-White K."/>
            <person name="Wolfe A.J."/>
        </authorList>
    </citation>
    <scope>NUCLEOTIDE SEQUENCE [LARGE SCALE GENOMIC DNA]</scope>
    <source>
        <strain evidence="5 7">UMB0139</strain>
    </source>
</reference>
<dbReference type="AlphaFoldDB" id="A0A109RDW9"/>
<dbReference type="InterPro" id="IPR008218">
    <property type="entry name" value="ATPase_V1-cplx_f_g_su"/>
</dbReference>
<dbReference type="InterPro" id="IPR036906">
    <property type="entry name" value="ATPase_V1_fsu_sf"/>
</dbReference>
<dbReference type="Proteomes" id="UP000069912">
    <property type="component" value="Chromosome"/>
</dbReference>
<gene>
    <name evidence="4" type="ORF">AWM72_07860</name>
    <name evidence="5" type="ORF">CYJ28_01890</name>
</gene>
<keyword evidence="2" id="KW-0813">Transport</keyword>
<evidence type="ECO:0000313" key="4">
    <source>
        <dbReference type="EMBL" id="AMB94675.1"/>
    </source>
</evidence>
<dbReference type="OrthoDB" id="46791at2"/>
<proteinExistence type="inferred from homology"/>
<name>A0A109RDW9_9LACT</name>
<dbReference type="Pfam" id="PF01990">
    <property type="entry name" value="ATP-synt_F"/>
    <property type="match status" value="1"/>
</dbReference>
<dbReference type="Gene3D" id="3.40.50.10580">
    <property type="entry name" value="ATPase, V1 complex, subunit F"/>
    <property type="match status" value="1"/>
</dbReference>
<protein>
    <submittedName>
        <fullName evidence="4 5">ATP synthase</fullName>
    </submittedName>
</protein>
<dbReference type="EMBL" id="CP014160">
    <property type="protein sequence ID" value="AMB94675.1"/>
    <property type="molecule type" value="Genomic_DNA"/>
</dbReference>
<dbReference type="KEGG" id="asan:AWM72_07860"/>
<dbReference type="SUPFAM" id="SSF159468">
    <property type="entry name" value="AtpF-like"/>
    <property type="match status" value="1"/>
</dbReference>
<keyword evidence="6" id="KW-1185">Reference proteome</keyword>
<dbReference type="GeneID" id="92903981"/>
<comment type="similarity">
    <text evidence="1">Belongs to the V-ATPase F subunit family.</text>
</comment>
<sequence length="102" mass="11320">MKQYVISDNLDSLTGMRLAGIDGVLVQEAKDFRPNFDAVIKDKDYGIVMISPALIEANQEIIDEVRFNQATPLIVELQGPKDFQTAENQIAKTIRQAIGISI</sequence>
<evidence type="ECO:0000256" key="2">
    <source>
        <dbReference type="ARBA" id="ARBA00022448"/>
    </source>
</evidence>
<reference evidence="6" key="2">
    <citation type="submission" date="2016-01" db="EMBL/GenBank/DDBJ databases">
        <title>Six Aerococcus type strain genome sequencing and assembly using PacBio and Illumina Hiseq.</title>
        <authorList>
            <person name="Carkaci D."/>
            <person name="Dargis R."/>
            <person name="Nielsen X.C."/>
            <person name="Skovgaard O."/>
            <person name="Fuursted K."/>
            <person name="Christensen J.J."/>
        </authorList>
    </citation>
    <scope>NUCLEOTIDE SEQUENCE [LARGE SCALE GENOMIC DNA]</scope>
    <source>
        <strain evidence="6">CCUG43001</strain>
    </source>
</reference>
<keyword evidence="3" id="KW-0406">Ion transport</keyword>
<evidence type="ECO:0000313" key="7">
    <source>
        <dbReference type="Proteomes" id="UP000234239"/>
    </source>
</evidence>
<accession>A0A109RDW9</accession>